<accession>R0M051</accession>
<proteinExistence type="predicted"/>
<name>R0M051_ANAPL</name>
<dbReference type="AlphaFoldDB" id="R0M051"/>
<keyword evidence="3" id="KW-1185">Reference proteome</keyword>
<evidence type="ECO:0000313" key="3">
    <source>
        <dbReference type="Proteomes" id="UP000296049"/>
    </source>
</evidence>
<gene>
    <name evidence="2" type="ORF">Anapl_06618</name>
</gene>
<feature type="region of interest" description="Disordered" evidence="1">
    <location>
        <begin position="69"/>
        <end position="107"/>
    </location>
</feature>
<reference evidence="3" key="1">
    <citation type="journal article" date="2013" name="Nat. Genet.">
        <title>The duck genome and transcriptome provide insight into an avian influenza virus reservoir species.</title>
        <authorList>
            <person name="Huang Y."/>
            <person name="Li Y."/>
            <person name="Burt D.W."/>
            <person name="Chen H."/>
            <person name="Zhang Y."/>
            <person name="Qian W."/>
            <person name="Kim H."/>
            <person name="Gan S."/>
            <person name="Zhao Y."/>
            <person name="Li J."/>
            <person name="Yi K."/>
            <person name="Feng H."/>
            <person name="Zhu P."/>
            <person name="Li B."/>
            <person name="Liu Q."/>
            <person name="Fairley S."/>
            <person name="Magor K.E."/>
            <person name="Du Z."/>
            <person name="Hu X."/>
            <person name="Goodman L."/>
            <person name="Tafer H."/>
            <person name="Vignal A."/>
            <person name="Lee T."/>
            <person name="Kim K.W."/>
            <person name="Sheng Z."/>
            <person name="An Y."/>
            <person name="Searle S."/>
            <person name="Herrero J."/>
            <person name="Groenen M.A."/>
            <person name="Crooijmans R.P."/>
            <person name="Faraut T."/>
            <person name="Cai Q."/>
            <person name="Webster R.G."/>
            <person name="Aldridge J.R."/>
            <person name="Warren W.C."/>
            <person name="Bartschat S."/>
            <person name="Kehr S."/>
            <person name="Marz M."/>
            <person name="Stadler P.F."/>
            <person name="Smith J."/>
            <person name="Kraus R.H."/>
            <person name="Zhao Y."/>
            <person name="Ren L."/>
            <person name="Fei J."/>
            <person name="Morisson M."/>
            <person name="Kaiser P."/>
            <person name="Griffin D.K."/>
            <person name="Rao M."/>
            <person name="Pitel F."/>
            <person name="Wang J."/>
            <person name="Li N."/>
        </authorList>
    </citation>
    <scope>NUCLEOTIDE SEQUENCE [LARGE SCALE GENOMIC DNA]</scope>
</reference>
<sequence>MAAGCNSPGYSEPRGGNQKLSLSVSHLFVMAAGCNSVIAHVSNSVPLGFGFLSMLSLSGSGALPVRLTSQQRPAEMGTEEKENATQLSQHPKRALKPTAAFRQGGRTEERAASLLSDARRSPYKQEHDAHISDAVPAEQAGISYKRSAIQGCASAVGLCLVGCIMGLQGLQMCQCHGSVPCGLYLGSALQASARSVCNSILNRLCPISLSTNFSKLGERNEDPFNGCQLHYLIDGLAGLAERCSEVRWDSGRKSGAVSVNEGPSWRRNIWQSCLLKQTRDDHRLVLEAHSEIQDVGQSNLAREDVGKGEGGRNTNRKGGKHSATSKLCHLVGRQCSATYQKLLCESITTALPYCPFWLPDRGVAPYIMKRLALFVVVEGGTVSVLFMPSARIQVFQSHFIAEFVLILKNQKKTTKSVIEGT</sequence>
<dbReference type="Proteomes" id="UP000296049">
    <property type="component" value="Unassembled WGS sequence"/>
</dbReference>
<protein>
    <submittedName>
        <fullName evidence="2">Uncharacterized protein</fullName>
    </submittedName>
</protein>
<dbReference type="EMBL" id="KB742524">
    <property type="protein sequence ID" value="EOB07460.1"/>
    <property type="molecule type" value="Genomic_DNA"/>
</dbReference>
<organism evidence="2 3">
    <name type="scientific">Anas platyrhynchos</name>
    <name type="common">Mallard</name>
    <name type="synonym">Anas boschas</name>
    <dbReference type="NCBI Taxonomy" id="8839"/>
    <lineage>
        <taxon>Eukaryota</taxon>
        <taxon>Metazoa</taxon>
        <taxon>Chordata</taxon>
        <taxon>Craniata</taxon>
        <taxon>Vertebrata</taxon>
        <taxon>Euteleostomi</taxon>
        <taxon>Archelosauria</taxon>
        <taxon>Archosauria</taxon>
        <taxon>Dinosauria</taxon>
        <taxon>Saurischia</taxon>
        <taxon>Theropoda</taxon>
        <taxon>Coelurosauria</taxon>
        <taxon>Aves</taxon>
        <taxon>Neognathae</taxon>
        <taxon>Galloanserae</taxon>
        <taxon>Anseriformes</taxon>
        <taxon>Anatidae</taxon>
        <taxon>Anatinae</taxon>
        <taxon>Anas</taxon>
    </lineage>
</organism>
<evidence type="ECO:0000256" key="1">
    <source>
        <dbReference type="SAM" id="MobiDB-lite"/>
    </source>
</evidence>
<feature type="region of interest" description="Disordered" evidence="1">
    <location>
        <begin position="302"/>
        <end position="322"/>
    </location>
</feature>
<evidence type="ECO:0000313" key="2">
    <source>
        <dbReference type="EMBL" id="EOB07460.1"/>
    </source>
</evidence>